<feature type="active site" description="Tele-phosphohistidine intermediate" evidence="1">
    <location>
        <position position="10"/>
    </location>
</feature>
<dbReference type="Pfam" id="PF00300">
    <property type="entry name" value="His_Phos_1"/>
    <property type="match status" value="1"/>
</dbReference>
<dbReference type="InterPro" id="IPR013078">
    <property type="entry name" value="His_Pase_superF_clade-1"/>
</dbReference>
<feature type="active site" description="Proton donor/acceptor" evidence="1">
    <location>
        <position position="87"/>
    </location>
</feature>
<dbReference type="Gene3D" id="3.40.50.1240">
    <property type="entry name" value="Phosphoglycerate mutase-like"/>
    <property type="match status" value="1"/>
</dbReference>
<dbReference type="KEGG" id="nani:NCTC12227_02042"/>
<evidence type="ECO:0000313" key="5">
    <source>
        <dbReference type="Proteomes" id="UP000268229"/>
    </source>
</evidence>
<dbReference type="Proteomes" id="UP000268229">
    <property type="component" value="Chromosome"/>
</dbReference>
<feature type="site" description="Transition state stabilizer" evidence="3">
    <location>
        <position position="174"/>
    </location>
</feature>
<proteinExistence type="predicted"/>
<dbReference type="InterPro" id="IPR050275">
    <property type="entry name" value="PGM_Phosphatase"/>
</dbReference>
<evidence type="ECO:0000256" key="1">
    <source>
        <dbReference type="PIRSR" id="PIRSR613078-1"/>
    </source>
</evidence>
<gene>
    <name evidence="4" type="primary">gpmA_1</name>
    <name evidence="4" type="ORF">NCTC12227_02042</name>
</gene>
<dbReference type="PANTHER" id="PTHR48100:SF9">
    <property type="entry name" value="PHOSPHOGLYCERATE MUTASE 2 PARALOG"/>
    <property type="match status" value="1"/>
</dbReference>
<dbReference type="SMART" id="SM00855">
    <property type="entry name" value="PGAM"/>
    <property type="match status" value="1"/>
</dbReference>
<dbReference type="STRING" id="326522.BWD08_04740"/>
<sequence>MTVQLYLVRHSKTVFNTLGRLQGWSDSPLTAEGKEAAAQLGHALSGKVDFDAAFSSTSPRAVETARIILSAKGQENLPLNTIEELREYCFGGFEGEFARKVHETIAEHRGLPDVDTWLEQYRHGSYNMLAESVSELDPLGLAETEEAFIRRLKRGMEKILFHLHRNERVLMISHGMAITALLKSINPTATLYQSVQNTTVLRLDFHNGKWHIISLNMHYS</sequence>
<protein>
    <submittedName>
        <fullName evidence="4">Phosphoglyceromutase</fullName>
        <ecNumber evidence="4">5.4.2.1</ecNumber>
    </submittedName>
</protein>
<feature type="binding site" evidence="2">
    <location>
        <position position="60"/>
    </location>
    <ligand>
        <name>substrate</name>
    </ligand>
</feature>
<organism evidence="4 5">
    <name type="scientific">Neisseria animaloris</name>
    <dbReference type="NCBI Taxonomy" id="326522"/>
    <lineage>
        <taxon>Bacteria</taxon>
        <taxon>Pseudomonadati</taxon>
        <taxon>Pseudomonadota</taxon>
        <taxon>Betaproteobacteria</taxon>
        <taxon>Neisseriales</taxon>
        <taxon>Neisseriaceae</taxon>
        <taxon>Neisseria</taxon>
    </lineage>
</organism>
<dbReference type="OrthoDB" id="9783269at2"/>
<evidence type="ECO:0000313" key="4">
    <source>
        <dbReference type="EMBL" id="VEJ22255.1"/>
    </source>
</evidence>
<evidence type="ECO:0000256" key="2">
    <source>
        <dbReference type="PIRSR" id="PIRSR613078-2"/>
    </source>
</evidence>
<dbReference type="AlphaFoldDB" id="A0A448UEC9"/>
<dbReference type="EC" id="5.4.2.1" evidence="4"/>
<dbReference type="CDD" id="cd07067">
    <property type="entry name" value="HP_PGM_like"/>
    <property type="match status" value="1"/>
</dbReference>
<evidence type="ECO:0000256" key="3">
    <source>
        <dbReference type="PIRSR" id="PIRSR613078-3"/>
    </source>
</evidence>
<feature type="binding site" evidence="2">
    <location>
        <begin position="9"/>
        <end position="16"/>
    </location>
    <ligand>
        <name>substrate</name>
    </ligand>
</feature>
<dbReference type="InterPro" id="IPR029033">
    <property type="entry name" value="His_PPase_superfam"/>
</dbReference>
<dbReference type="GO" id="GO:0016853">
    <property type="term" value="F:isomerase activity"/>
    <property type="evidence" value="ECO:0007669"/>
    <property type="project" value="UniProtKB-KW"/>
</dbReference>
<dbReference type="EMBL" id="LR134516">
    <property type="protein sequence ID" value="VEJ22255.1"/>
    <property type="molecule type" value="Genomic_DNA"/>
</dbReference>
<dbReference type="GO" id="GO:0005737">
    <property type="term" value="C:cytoplasm"/>
    <property type="evidence" value="ECO:0007669"/>
    <property type="project" value="TreeGrafter"/>
</dbReference>
<dbReference type="SUPFAM" id="SSF53254">
    <property type="entry name" value="Phosphoglycerate mutase-like"/>
    <property type="match status" value="1"/>
</dbReference>
<name>A0A448UEC9_9NEIS</name>
<reference evidence="4 5" key="1">
    <citation type="submission" date="2018-12" db="EMBL/GenBank/DDBJ databases">
        <authorList>
            <consortium name="Pathogen Informatics"/>
        </authorList>
    </citation>
    <scope>NUCLEOTIDE SEQUENCE [LARGE SCALE GENOMIC DNA]</scope>
    <source>
        <strain evidence="4 5">NCTC12227</strain>
    </source>
</reference>
<keyword evidence="4" id="KW-0413">Isomerase</keyword>
<accession>A0A448UEC9</accession>
<dbReference type="GO" id="GO:0016791">
    <property type="term" value="F:phosphatase activity"/>
    <property type="evidence" value="ECO:0007669"/>
    <property type="project" value="TreeGrafter"/>
</dbReference>
<keyword evidence="5" id="KW-1185">Reference proteome</keyword>
<dbReference type="PANTHER" id="PTHR48100">
    <property type="entry name" value="BROAD-SPECIFICITY PHOSPHATASE YOR283W-RELATED"/>
    <property type="match status" value="1"/>
</dbReference>
<dbReference type="RefSeq" id="WP_126305134.1">
    <property type="nucleotide sequence ID" value="NZ_LR134516.1"/>
</dbReference>